<evidence type="ECO:0000313" key="5">
    <source>
        <dbReference type="Proteomes" id="UP001174694"/>
    </source>
</evidence>
<dbReference type="PANTHER" id="PTHR43439">
    <property type="entry name" value="PHENYLACETATE-COENZYME A LIGASE"/>
    <property type="match status" value="1"/>
</dbReference>
<feature type="domain" description="Thioester reductase (TE)" evidence="3">
    <location>
        <begin position="17"/>
        <end position="258"/>
    </location>
</feature>
<dbReference type="Pfam" id="PF07993">
    <property type="entry name" value="NAD_binding_4"/>
    <property type="match status" value="1"/>
</dbReference>
<accession>A0AA38RD16</accession>
<evidence type="ECO:0000313" key="4">
    <source>
        <dbReference type="EMBL" id="KAJ9143061.1"/>
    </source>
</evidence>
<dbReference type="EMBL" id="JANBVO010000020">
    <property type="protein sequence ID" value="KAJ9143061.1"/>
    <property type="molecule type" value="Genomic_DNA"/>
</dbReference>
<keyword evidence="2" id="KW-0597">Phosphoprotein</keyword>
<gene>
    <name evidence="4" type="ORF">NKR23_g6774</name>
</gene>
<dbReference type="Proteomes" id="UP001174694">
    <property type="component" value="Unassembled WGS sequence"/>
</dbReference>
<proteinExistence type="predicted"/>
<keyword evidence="1" id="KW-0596">Phosphopantetheine</keyword>
<evidence type="ECO:0000259" key="3">
    <source>
        <dbReference type="Pfam" id="PF07993"/>
    </source>
</evidence>
<dbReference type="InterPro" id="IPR013120">
    <property type="entry name" value="FAR_NAD-bd"/>
</dbReference>
<organism evidence="4 5">
    <name type="scientific">Pleurostoma richardsiae</name>
    <dbReference type="NCBI Taxonomy" id="41990"/>
    <lineage>
        <taxon>Eukaryota</taxon>
        <taxon>Fungi</taxon>
        <taxon>Dikarya</taxon>
        <taxon>Ascomycota</taxon>
        <taxon>Pezizomycotina</taxon>
        <taxon>Sordariomycetes</taxon>
        <taxon>Sordariomycetidae</taxon>
        <taxon>Calosphaeriales</taxon>
        <taxon>Pleurostomataceae</taxon>
        <taxon>Pleurostoma</taxon>
    </lineage>
</organism>
<keyword evidence="5" id="KW-1185">Reference proteome</keyword>
<evidence type="ECO:0000256" key="1">
    <source>
        <dbReference type="ARBA" id="ARBA00022450"/>
    </source>
</evidence>
<dbReference type="InterPro" id="IPR051414">
    <property type="entry name" value="Adenylate-forming_Reductase"/>
</dbReference>
<reference evidence="4" key="1">
    <citation type="submission" date="2022-07" db="EMBL/GenBank/DDBJ databases">
        <title>Fungi with potential for degradation of polypropylene.</title>
        <authorList>
            <person name="Gostincar C."/>
        </authorList>
    </citation>
    <scope>NUCLEOTIDE SEQUENCE</scope>
    <source>
        <strain evidence="4">EXF-13308</strain>
    </source>
</reference>
<dbReference type="SUPFAM" id="SSF51735">
    <property type="entry name" value="NAD(P)-binding Rossmann-fold domains"/>
    <property type="match status" value="1"/>
</dbReference>
<dbReference type="InterPro" id="IPR036291">
    <property type="entry name" value="NAD(P)-bd_dom_sf"/>
</dbReference>
<dbReference type="Gene3D" id="3.40.50.720">
    <property type="entry name" value="NAD(P)-binding Rossmann-like Domain"/>
    <property type="match status" value="1"/>
</dbReference>
<name>A0AA38RD16_9PEZI</name>
<dbReference type="AlphaFoldDB" id="A0AA38RD16"/>
<sequence>MAHTSQENDQKRLTVLLTGSTGSLGTYILDALFDNPHVSKVVCLNRSADARHRQEAALHSRGLKTLSGFNVQFLHAELSQKYLGLDLPDYDALLSSVTTVLHNGWPVDFNRSFSSFQPAVDGVLNLVKFAHACHNTCSIFFISSVGVVQEWPKLSADGTPVPEETLNDWRLAQEGYGQSKMVAERILAEATKVSAIHASICRVAQVAGPVLRGEQGSWNEREWFPTLVSTSQKLKMLPSSLGYMESLDWVPVDLLAKIVVEQLASSESSTSEASKGITTVYHIANPRHAPWASVLPVVQKHLGAGVSVVPPEEWLRALADKVNSPEAASIPGTKLLEFYRGIGTSKEVAPVLDTTQSQKASPTLAAVTAVQPDWMDLWMRQWKANGFIAA</sequence>
<comment type="caution">
    <text evidence="4">The sequence shown here is derived from an EMBL/GenBank/DDBJ whole genome shotgun (WGS) entry which is preliminary data.</text>
</comment>
<dbReference type="PANTHER" id="PTHR43439:SF2">
    <property type="entry name" value="ENZYME, PUTATIVE (JCVI)-RELATED"/>
    <property type="match status" value="1"/>
</dbReference>
<protein>
    <submittedName>
        <fullName evidence="4">NRPS-like enzyme</fullName>
    </submittedName>
</protein>
<evidence type="ECO:0000256" key="2">
    <source>
        <dbReference type="ARBA" id="ARBA00022553"/>
    </source>
</evidence>